<protein>
    <submittedName>
        <fullName evidence="1">Uncharacterized protein</fullName>
    </submittedName>
</protein>
<name>A0A8H4RRR9_9HELO</name>
<organism evidence="1 2">
    <name type="scientific">Cudoniella acicularis</name>
    <dbReference type="NCBI Taxonomy" id="354080"/>
    <lineage>
        <taxon>Eukaryota</taxon>
        <taxon>Fungi</taxon>
        <taxon>Dikarya</taxon>
        <taxon>Ascomycota</taxon>
        <taxon>Pezizomycotina</taxon>
        <taxon>Leotiomycetes</taxon>
        <taxon>Helotiales</taxon>
        <taxon>Tricladiaceae</taxon>
        <taxon>Cudoniella</taxon>
    </lineage>
</organism>
<accession>A0A8H4RRR9</accession>
<sequence>MTARHGGLPLLPKGFFAQEPGHVYRWRNGAVSLAEGYRWIAQPITNPTLYANGTIYKSGPDNRGLDAPQPQYYRAATVFYCNRFDQFFTARGDVGTRDIATSDPEEGWQPLTFHHNGNISRVEYAGDQDFLAVRRADWIPQIIPHAYRHESPNGPTQGGLGGLLPIVIALIAFSCPPGRDNLRRILIHDRSWRNYRWHRHNQDSGCILGRGVVATICLDPDNPDGSTYDRIEDLEYGNAPIFR</sequence>
<reference evidence="1 2" key="1">
    <citation type="submission" date="2020-03" db="EMBL/GenBank/DDBJ databases">
        <title>Draft Genome Sequence of Cudoniella acicularis.</title>
        <authorList>
            <person name="Buettner E."/>
            <person name="Kellner H."/>
        </authorList>
    </citation>
    <scope>NUCLEOTIDE SEQUENCE [LARGE SCALE GENOMIC DNA]</scope>
    <source>
        <strain evidence="1 2">DSM 108380</strain>
    </source>
</reference>
<dbReference type="AlphaFoldDB" id="A0A8H4RRR9"/>
<dbReference type="Proteomes" id="UP000566819">
    <property type="component" value="Unassembled WGS sequence"/>
</dbReference>
<dbReference type="EMBL" id="JAAMPI010000155">
    <property type="protein sequence ID" value="KAF4634864.1"/>
    <property type="molecule type" value="Genomic_DNA"/>
</dbReference>
<proteinExistence type="predicted"/>
<dbReference type="OrthoDB" id="5243686at2759"/>
<evidence type="ECO:0000313" key="1">
    <source>
        <dbReference type="EMBL" id="KAF4634864.1"/>
    </source>
</evidence>
<evidence type="ECO:0000313" key="2">
    <source>
        <dbReference type="Proteomes" id="UP000566819"/>
    </source>
</evidence>
<keyword evidence="2" id="KW-1185">Reference proteome</keyword>
<gene>
    <name evidence="1" type="ORF">G7Y89_g3243</name>
</gene>
<comment type="caution">
    <text evidence="1">The sequence shown here is derived from an EMBL/GenBank/DDBJ whole genome shotgun (WGS) entry which is preliminary data.</text>
</comment>